<comment type="caution">
    <text evidence="2">The sequence shown here is derived from an EMBL/GenBank/DDBJ whole genome shotgun (WGS) entry which is preliminary data.</text>
</comment>
<protein>
    <submittedName>
        <fullName evidence="2">Uncharacterized protein</fullName>
    </submittedName>
</protein>
<sequence>MLLIYWAIVLPPTQAGWKVYFFVSTYYVITRYGSPKDSTKEKQNVLGGGVSGGKQDKGVA</sequence>
<proteinExistence type="predicted"/>
<name>A0ABU0CY48_9BACI</name>
<dbReference type="Proteomes" id="UP001232445">
    <property type="component" value="Unassembled WGS sequence"/>
</dbReference>
<gene>
    <name evidence="2" type="ORF">J2S00_003915</name>
</gene>
<feature type="region of interest" description="Disordered" evidence="1">
    <location>
        <begin position="34"/>
        <end position="60"/>
    </location>
</feature>
<evidence type="ECO:0000256" key="1">
    <source>
        <dbReference type="SAM" id="MobiDB-lite"/>
    </source>
</evidence>
<accession>A0ABU0CY48</accession>
<evidence type="ECO:0000313" key="3">
    <source>
        <dbReference type="Proteomes" id="UP001232445"/>
    </source>
</evidence>
<evidence type="ECO:0000313" key="2">
    <source>
        <dbReference type="EMBL" id="MDQ0341071.1"/>
    </source>
</evidence>
<organism evidence="2 3">
    <name type="scientific">Caldalkalibacillus uzonensis</name>
    <dbReference type="NCBI Taxonomy" id="353224"/>
    <lineage>
        <taxon>Bacteria</taxon>
        <taxon>Bacillati</taxon>
        <taxon>Bacillota</taxon>
        <taxon>Bacilli</taxon>
        <taxon>Bacillales</taxon>
        <taxon>Bacillaceae</taxon>
        <taxon>Caldalkalibacillus</taxon>
    </lineage>
</organism>
<dbReference type="EMBL" id="JAUSUQ010000030">
    <property type="protein sequence ID" value="MDQ0341071.1"/>
    <property type="molecule type" value="Genomic_DNA"/>
</dbReference>
<keyword evidence="3" id="KW-1185">Reference proteome</keyword>
<reference evidence="2 3" key="1">
    <citation type="submission" date="2023-07" db="EMBL/GenBank/DDBJ databases">
        <title>Genomic Encyclopedia of Type Strains, Phase IV (KMG-IV): sequencing the most valuable type-strain genomes for metagenomic binning, comparative biology and taxonomic classification.</title>
        <authorList>
            <person name="Goeker M."/>
        </authorList>
    </citation>
    <scope>NUCLEOTIDE SEQUENCE [LARGE SCALE GENOMIC DNA]</scope>
    <source>
        <strain evidence="2 3">DSM 17740</strain>
    </source>
</reference>